<feature type="region of interest" description="Disordered" evidence="2">
    <location>
        <begin position="76"/>
        <end position="109"/>
    </location>
</feature>
<dbReference type="OrthoDB" id="205514at2759"/>
<sequence>METNSAKVNAKNDIAASTSNISSSTTTNYKTNNVTTSKEPLNSPLSAYSFQISKFTKAETGEHKKIKYSIITSNSATKYNTPTSNPPKKKRGRKKKMEDEDYEPPKKMRASKERSIAKWVNGIFKDLRIFIVPQNIDKVRLEFLKTRIKERGGSVLELFVVLNVTHVITELKGKKVIQALNINKAEELSEHGIKVTNANWISDSIMYNKLLEIDNYVVHLYGTNSREITINPLQTTSESLKLEKKFDEQDETTTTINNDEVPTKNYNSSSDSGKNFLNTINTPNNDKMVNASQEDPLKEIIAEAKHLTEEGIYSDEEDEDHDQEDSNASARHHESIGATESAEDELTTSHDIVDNTSDNVNNHKNKSASPISKTGEGEIFRLKTIDFSSYQTSFVYMHKHTYGEINENPNKLIIDKLNLMLEHYQKTNKDQWRILAYRKAISVLKNQKKPITSYEEAKKIPGIGDRTAKKIVEIIETGHLKRLDISGEAEPVFTMFTQIHGVGVIQALKWYAQGYRTREELLRNVKLTHAQRAGILCFEDLQERMSRDEVMKIFKFIEDAAHSIDSKLE</sequence>
<evidence type="ECO:0000256" key="2">
    <source>
        <dbReference type="SAM" id="MobiDB-lite"/>
    </source>
</evidence>
<dbReference type="Proteomes" id="UP000789831">
    <property type="component" value="Unassembled WGS sequence"/>
</dbReference>
<comment type="caution">
    <text evidence="4">The sequence shown here is derived from an EMBL/GenBank/DDBJ whole genome shotgun (WGS) entry which is preliminary data.</text>
</comment>
<dbReference type="Pfam" id="PF16589">
    <property type="entry name" value="BRCT_2"/>
    <property type="match status" value="1"/>
</dbReference>
<dbReference type="SUPFAM" id="SSF47802">
    <property type="entry name" value="DNA polymerase beta, N-terminal domain-like"/>
    <property type="match status" value="1"/>
</dbReference>
<dbReference type="Gene3D" id="3.40.50.10190">
    <property type="entry name" value="BRCT domain"/>
    <property type="match status" value="1"/>
</dbReference>
<dbReference type="SMART" id="SM00292">
    <property type="entry name" value="BRCT"/>
    <property type="match status" value="1"/>
</dbReference>
<dbReference type="GO" id="GO:0003887">
    <property type="term" value="F:DNA-directed DNA polymerase activity"/>
    <property type="evidence" value="ECO:0007669"/>
    <property type="project" value="InterPro"/>
</dbReference>
<dbReference type="PANTHER" id="PTHR11276">
    <property type="entry name" value="DNA POLYMERASE TYPE-X FAMILY MEMBER"/>
    <property type="match status" value="1"/>
</dbReference>
<feature type="region of interest" description="Disordered" evidence="2">
    <location>
        <begin position="246"/>
        <end position="290"/>
    </location>
</feature>
<protein>
    <submittedName>
        <fullName evidence="4">498_t:CDS:1</fullName>
    </submittedName>
</protein>
<keyword evidence="5" id="KW-1185">Reference proteome</keyword>
<dbReference type="FunFam" id="1.10.150.110:FF:000005">
    <property type="entry name" value="DNA polymerase POL4"/>
    <property type="match status" value="1"/>
</dbReference>
<dbReference type="InterPro" id="IPR018944">
    <property type="entry name" value="DNA_pol_lambd_fingers_domain"/>
</dbReference>
<dbReference type="Pfam" id="PF10391">
    <property type="entry name" value="DNA_pol_lambd_f"/>
    <property type="match status" value="1"/>
</dbReference>
<evidence type="ECO:0000313" key="4">
    <source>
        <dbReference type="EMBL" id="CAG8625111.1"/>
    </source>
</evidence>
<dbReference type="Pfam" id="PF14716">
    <property type="entry name" value="HHH_8"/>
    <property type="match status" value="1"/>
</dbReference>
<evidence type="ECO:0000256" key="1">
    <source>
        <dbReference type="PIRSR" id="PIRSR622312-50"/>
    </source>
</evidence>
<feature type="domain" description="BRCT" evidence="3">
    <location>
        <begin position="119"/>
        <end position="218"/>
    </location>
</feature>
<gene>
    <name evidence="4" type="ORF">AGERDE_LOCUS10248</name>
</gene>
<dbReference type="GO" id="GO:0006303">
    <property type="term" value="P:double-strand break repair via nonhomologous end joining"/>
    <property type="evidence" value="ECO:0007669"/>
    <property type="project" value="TreeGrafter"/>
</dbReference>
<reference evidence="4" key="1">
    <citation type="submission" date="2021-06" db="EMBL/GenBank/DDBJ databases">
        <authorList>
            <person name="Kallberg Y."/>
            <person name="Tangrot J."/>
            <person name="Rosling A."/>
        </authorList>
    </citation>
    <scope>NUCLEOTIDE SEQUENCE</scope>
    <source>
        <strain evidence="4">MT106</strain>
    </source>
</reference>
<feature type="compositionally biased region" description="Low complexity" evidence="2">
    <location>
        <begin position="17"/>
        <end position="37"/>
    </location>
</feature>
<feature type="compositionally biased region" description="Acidic residues" evidence="2">
    <location>
        <begin position="314"/>
        <end position="325"/>
    </location>
</feature>
<dbReference type="InterPro" id="IPR002054">
    <property type="entry name" value="DNA-dir_DNA_pol_X"/>
</dbReference>
<dbReference type="EMBL" id="CAJVPL010003048">
    <property type="protein sequence ID" value="CAG8625111.1"/>
    <property type="molecule type" value="Genomic_DNA"/>
</dbReference>
<feature type="active site" description="Nucleophile; Schiff-base intermediate with DNA; for 5'-dRP lyase activity" evidence="1">
    <location>
        <position position="470"/>
    </location>
</feature>
<dbReference type="PROSITE" id="PS50172">
    <property type="entry name" value="BRCT"/>
    <property type="match status" value="1"/>
</dbReference>
<evidence type="ECO:0000313" key="5">
    <source>
        <dbReference type="Proteomes" id="UP000789831"/>
    </source>
</evidence>
<dbReference type="SUPFAM" id="SSF81585">
    <property type="entry name" value="PsbU/PolX domain-like"/>
    <property type="match status" value="1"/>
</dbReference>
<dbReference type="Gene3D" id="1.10.150.110">
    <property type="entry name" value="DNA polymerase beta, N-terminal domain-like"/>
    <property type="match status" value="1"/>
</dbReference>
<dbReference type="Gene3D" id="1.10.150.20">
    <property type="entry name" value="5' to 3' exonuclease, C-terminal subdomain"/>
    <property type="match status" value="1"/>
</dbReference>
<dbReference type="InterPro" id="IPR027421">
    <property type="entry name" value="DNA_pol_lamdba_lyase_dom_sf"/>
</dbReference>
<dbReference type="InterPro" id="IPR022312">
    <property type="entry name" value="DNA_pol_X"/>
</dbReference>
<feature type="compositionally biased region" description="Polar residues" evidence="2">
    <location>
        <begin position="252"/>
        <end position="290"/>
    </location>
</feature>
<proteinExistence type="predicted"/>
<dbReference type="InterPro" id="IPR010996">
    <property type="entry name" value="HHH_MUS81"/>
</dbReference>
<dbReference type="AlphaFoldDB" id="A0A9N9D4M4"/>
<dbReference type="SMART" id="SM00483">
    <property type="entry name" value="POLXc"/>
    <property type="match status" value="1"/>
</dbReference>
<feature type="compositionally biased region" description="Polar residues" evidence="2">
    <location>
        <begin position="354"/>
        <end position="372"/>
    </location>
</feature>
<dbReference type="InterPro" id="IPR001357">
    <property type="entry name" value="BRCT_dom"/>
</dbReference>
<evidence type="ECO:0000259" key="3">
    <source>
        <dbReference type="PROSITE" id="PS50172"/>
    </source>
</evidence>
<dbReference type="InterPro" id="IPR036420">
    <property type="entry name" value="BRCT_dom_sf"/>
</dbReference>
<dbReference type="SUPFAM" id="SSF52113">
    <property type="entry name" value="BRCT domain"/>
    <property type="match status" value="1"/>
</dbReference>
<accession>A0A9N9D4M4</accession>
<feature type="region of interest" description="Disordered" evidence="2">
    <location>
        <begin position="314"/>
        <end position="372"/>
    </location>
</feature>
<feature type="region of interest" description="Disordered" evidence="2">
    <location>
        <begin position="1"/>
        <end position="42"/>
    </location>
</feature>
<organism evidence="4 5">
    <name type="scientific">Ambispora gerdemannii</name>
    <dbReference type="NCBI Taxonomy" id="144530"/>
    <lineage>
        <taxon>Eukaryota</taxon>
        <taxon>Fungi</taxon>
        <taxon>Fungi incertae sedis</taxon>
        <taxon>Mucoromycota</taxon>
        <taxon>Glomeromycotina</taxon>
        <taxon>Glomeromycetes</taxon>
        <taxon>Archaeosporales</taxon>
        <taxon>Ambisporaceae</taxon>
        <taxon>Ambispora</taxon>
    </lineage>
</organism>
<dbReference type="GO" id="GO:0005634">
    <property type="term" value="C:nucleus"/>
    <property type="evidence" value="ECO:0007669"/>
    <property type="project" value="TreeGrafter"/>
</dbReference>
<dbReference type="GO" id="GO:0003677">
    <property type="term" value="F:DNA binding"/>
    <property type="evidence" value="ECO:0007669"/>
    <property type="project" value="InterPro"/>
</dbReference>
<name>A0A9N9D4M4_9GLOM</name>
<dbReference type="PANTHER" id="PTHR11276:SF28">
    <property type="entry name" value="DNA POLYMERASE LAMBDA"/>
    <property type="match status" value="1"/>
</dbReference>
<feature type="non-terminal residue" evidence="4">
    <location>
        <position position="569"/>
    </location>
</feature>